<dbReference type="AlphaFoldDB" id="A0A117IN59"/>
<keyword evidence="3" id="KW-1133">Transmembrane helix</keyword>
<accession>A0A117IN59</accession>
<evidence type="ECO:0000256" key="3">
    <source>
        <dbReference type="SAM" id="Phobius"/>
    </source>
</evidence>
<evidence type="ECO:0000313" key="5">
    <source>
        <dbReference type="EMBL" id="GAT16346.1"/>
    </source>
</evidence>
<feature type="compositionally biased region" description="Polar residues" evidence="2">
    <location>
        <begin position="279"/>
        <end position="295"/>
    </location>
</feature>
<dbReference type="Pfam" id="PF20570">
    <property type="entry name" value="DUF6779"/>
    <property type="match status" value="1"/>
</dbReference>
<reference evidence="5 6" key="1">
    <citation type="journal article" date="2016" name="Genome Announc.">
        <title>Draft Genome Sequences of Five Rapidly Growing Mycobacterium Species, M. thermoresistibile, M. fortuitum subsp. acetamidolyticum, M. canariasense, M. brisbanense, and M. novocastrense.</title>
        <authorList>
            <person name="Katahira K."/>
            <person name="Ogura Y."/>
            <person name="Gotoh Y."/>
            <person name="Hayashi T."/>
        </authorList>
    </citation>
    <scope>NUCLEOTIDE SEQUENCE [LARGE SCALE GENOMIC DNA]</scope>
    <source>
        <strain evidence="5 6">JCM6362</strain>
    </source>
</reference>
<keyword evidence="3" id="KW-0472">Membrane</keyword>
<dbReference type="EMBL" id="BCTB01000042">
    <property type="protein sequence ID" value="GAT16346.1"/>
    <property type="molecule type" value="Genomic_DNA"/>
</dbReference>
<feature type="compositionally biased region" description="Pro residues" evidence="2">
    <location>
        <begin position="541"/>
        <end position="550"/>
    </location>
</feature>
<proteinExistence type="predicted"/>
<feature type="compositionally biased region" description="Pro residues" evidence="2">
    <location>
        <begin position="321"/>
        <end position="335"/>
    </location>
</feature>
<dbReference type="OrthoDB" id="4774085at2"/>
<evidence type="ECO:0000259" key="4">
    <source>
        <dbReference type="Pfam" id="PF20570"/>
    </source>
</evidence>
<dbReference type="InterPro" id="IPR046706">
    <property type="entry name" value="DUF6779"/>
</dbReference>
<dbReference type="Proteomes" id="UP000069654">
    <property type="component" value="Unassembled WGS sequence"/>
</dbReference>
<feature type="region of interest" description="Disordered" evidence="2">
    <location>
        <begin position="198"/>
        <end position="627"/>
    </location>
</feature>
<feature type="transmembrane region" description="Helical" evidence="3">
    <location>
        <begin position="45"/>
        <end position="66"/>
    </location>
</feature>
<organism evidence="5 6">
    <name type="scientific">Mycolicibacterium thermoresistibile</name>
    <name type="common">Mycobacterium thermoresistibile</name>
    <dbReference type="NCBI Taxonomy" id="1797"/>
    <lineage>
        <taxon>Bacteria</taxon>
        <taxon>Bacillati</taxon>
        <taxon>Actinomycetota</taxon>
        <taxon>Actinomycetes</taxon>
        <taxon>Mycobacteriales</taxon>
        <taxon>Mycobacteriaceae</taxon>
        <taxon>Mycolicibacterium</taxon>
    </lineage>
</organism>
<protein>
    <submittedName>
        <fullName evidence="5">Conserved alanine, arginine and proline rich membrane protein</fullName>
    </submittedName>
</protein>
<comment type="caution">
    <text evidence="5">The sequence shown here is derived from an EMBL/GenBank/DDBJ whole genome shotgun (WGS) entry which is preliminary data.</text>
</comment>
<evidence type="ECO:0000256" key="2">
    <source>
        <dbReference type="SAM" id="MobiDB-lite"/>
    </source>
</evidence>
<reference evidence="6" key="2">
    <citation type="submission" date="2016-02" db="EMBL/GenBank/DDBJ databases">
        <title>Draft genome sequence of five rapidly growing Mycobacterium species.</title>
        <authorList>
            <person name="Katahira K."/>
            <person name="Gotou Y."/>
            <person name="Iida K."/>
            <person name="Ogura Y."/>
            <person name="Hayashi T."/>
        </authorList>
    </citation>
    <scope>NUCLEOTIDE SEQUENCE [LARGE SCALE GENOMIC DNA]</scope>
    <source>
        <strain evidence="6">JCM6362</strain>
    </source>
</reference>
<feature type="compositionally biased region" description="Basic and acidic residues" evidence="2">
    <location>
        <begin position="484"/>
        <end position="494"/>
    </location>
</feature>
<feature type="compositionally biased region" description="Basic and acidic residues" evidence="2">
    <location>
        <begin position="425"/>
        <end position="451"/>
    </location>
</feature>
<evidence type="ECO:0000313" key="6">
    <source>
        <dbReference type="Proteomes" id="UP000069654"/>
    </source>
</evidence>
<dbReference type="OMA" id="GSNWVAP"/>
<feature type="coiled-coil region" evidence="1">
    <location>
        <begin position="115"/>
        <end position="142"/>
    </location>
</feature>
<feature type="compositionally biased region" description="Pro residues" evidence="2">
    <location>
        <begin position="453"/>
        <end position="473"/>
    </location>
</feature>
<keyword evidence="1" id="KW-0175">Coiled coil</keyword>
<dbReference type="STRING" id="1797.RMCT_3315"/>
<feature type="domain" description="DUF6779" evidence="4">
    <location>
        <begin position="45"/>
        <end position="151"/>
    </location>
</feature>
<feature type="compositionally biased region" description="Low complexity" evidence="2">
    <location>
        <begin position="226"/>
        <end position="256"/>
    </location>
</feature>
<feature type="compositionally biased region" description="Pro residues" evidence="2">
    <location>
        <begin position="502"/>
        <end position="518"/>
    </location>
</feature>
<dbReference type="RefSeq" id="WP_003925083.1">
    <property type="nucleotide sequence ID" value="NZ_BCTB01000042.1"/>
</dbReference>
<evidence type="ECO:0000256" key="1">
    <source>
        <dbReference type="SAM" id="Coils"/>
    </source>
</evidence>
<sequence length="627" mass="66719">MTVLTRGSRPRRGGRRPGWVLLTALLVLAIAASSALVFTNRVELLKLAVILSLWAAVAAAFVSVIYRRQSDIDQAKARDLKLVYDLQLDREISARREYELTLETQLRRELAAELQAQQSDEVAALRAELAALRANLEILFDTDLAHRPALETERTTVRAYSDWAREEPAGRLVASRYDATGPEDGDDDSAIIDVAAEPHSPEGDWAPVHDTAGGATNRAGRPEPVPGAHSAAHSATSDATPDATPGATPDAGQSAPPRRRRRRYADDEPAADDAAAAGGTSQEPAGRSATANWVTDPQPGWRPSPAPSDRRAAQPESAQQPTPPAEPARTPPPAPEGGRRRRADQDVEFPWLPPQQPHTESEPVRPTRSARYAEPAQTAEPGDTAGAGQWRPAPSEGRWAPPGTPGSNWVAPVDEGAPARAGDTAPDHAEDRGPDHAQDRAEPTFGEREEPIAPVPEPAPQPTPQPGPAPSPDPARAAQPASERTPEPPREYVGRRRKPEPDTPPAPEPAAPSSPPEPPRGRHYAPGAATGPDVSGVPTFGPVPPPPRPDSPADSRPAGSQPAGSRPAGTPVPRSRRRAAERDESGQHTGGQSVAELLARLQANGTATGRRSRRNRDDDDIAPRHEG</sequence>
<name>A0A117IN59_MYCTH</name>
<gene>
    <name evidence="5" type="ORF">RMCT_3315</name>
</gene>
<feature type="compositionally biased region" description="Basic and acidic residues" evidence="2">
    <location>
        <begin position="615"/>
        <end position="627"/>
    </location>
</feature>
<keyword evidence="3" id="KW-0812">Transmembrane</keyword>